<evidence type="ECO:0000256" key="1">
    <source>
        <dbReference type="SAM" id="MobiDB-lite"/>
    </source>
</evidence>
<proteinExistence type="predicted"/>
<sequence>MEAKRQSIADLICAQYSNKTRKIGTWTVTPGTIATTPTWSMRFRGNAGNCGIRQEEDAPNWSPKALKIGAKE</sequence>
<name>A0A0K2SZI6_LEPSM</name>
<dbReference type="AlphaFoldDB" id="A0A0K2SZI6"/>
<accession>A0A0K2SZI6</accession>
<protein>
    <submittedName>
        <fullName evidence="2">Uncharacterized protein</fullName>
    </submittedName>
</protein>
<reference evidence="2" key="1">
    <citation type="submission" date="2014-05" db="EMBL/GenBank/DDBJ databases">
        <authorList>
            <person name="Chronopoulou M."/>
        </authorList>
    </citation>
    <scope>NUCLEOTIDE SEQUENCE</scope>
    <source>
        <tissue evidence="2">Whole organism</tissue>
    </source>
</reference>
<evidence type="ECO:0000313" key="2">
    <source>
        <dbReference type="EMBL" id="CDW18792.1"/>
    </source>
</evidence>
<organism evidence="2">
    <name type="scientific">Lepeophtheirus salmonis</name>
    <name type="common">Salmon louse</name>
    <name type="synonym">Caligus salmonis</name>
    <dbReference type="NCBI Taxonomy" id="72036"/>
    <lineage>
        <taxon>Eukaryota</taxon>
        <taxon>Metazoa</taxon>
        <taxon>Ecdysozoa</taxon>
        <taxon>Arthropoda</taxon>
        <taxon>Crustacea</taxon>
        <taxon>Multicrustacea</taxon>
        <taxon>Hexanauplia</taxon>
        <taxon>Copepoda</taxon>
        <taxon>Siphonostomatoida</taxon>
        <taxon>Caligidae</taxon>
        <taxon>Lepeophtheirus</taxon>
    </lineage>
</organism>
<dbReference type="EMBL" id="HACA01001431">
    <property type="protein sequence ID" value="CDW18792.1"/>
    <property type="molecule type" value="Transcribed_RNA"/>
</dbReference>
<feature type="region of interest" description="Disordered" evidence="1">
    <location>
        <begin position="51"/>
        <end position="72"/>
    </location>
</feature>